<feature type="signal peptide" evidence="2">
    <location>
        <begin position="1"/>
        <end position="20"/>
    </location>
</feature>
<name>A0A7U2I4S0_PHANO</name>
<evidence type="ECO:0000313" key="3">
    <source>
        <dbReference type="EMBL" id="QRD03366.1"/>
    </source>
</evidence>
<accession>A0A7U2I4S0</accession>
<organism evidence="3 4">
    <name type="scientific">Phaeosphaeria nodorum (strain SN15 / ATCC MYA-4574 / FGSC 10173)</name>
    <name type="common">Glume blotch fungus</name>
    <name type="synonym">Parastagonospora nodorum</name>
    <dbReference type="NCBI Taxonomy" id="321614"/>
    <lineage>
        <taxon>Eukaryota</taxon>
        <taxon>Fungi</taxon>
        <taxon>Dikarya</taxon>
        <taxon>Ascomycota</taxon>
        <taxon>Pezizomycotina</taxon>
        <taxon>Dothideomycetes</taxon>
        <taxon>Pleosporomycetidae</taxon>
        <taxon>Pleosporales</taxon>
        <taxon>Pleosporineae</taxon>
        <taxon>Phaeosphaeriaceae</taxon>
        <taxon>Parastagonospora</taxon>
    </lineage>
</organism>
<dbReference type="RefSeq" id="XP_001800430.1">
    <property type="nucleotide sequence ID" value="XM_001800378.1"/>
</dbReference>
<protein>
    <submittedName>
        <fullName evidence="3">Uncharacterized protein</fullName>
    </submittedName>
</protein>
<dbReference type="EMBL" id="CP069037">
    <property type="protein sequence ID" value="QRD03366.1"/>
    <property type="molecule type" value="Genomic_DNA"/>
</dbReference>
<gene>
    <name evidence="3" type="ORF">JI435_101480</name>
</gene>
<proteinExistence type="predicted"/>
<dbReference type="Proteomes" id="UP000663193">
    <property type="component" value="Chromosome 15"/>
</dbReference>
<dbReference type="KEGG" id="pno:SNOG_10148"/>
<reference evidence="4" key="1">
    <citation type="journal article" date="2021" name="BMC Genomics">
        <title>Chromosome-level genome assembly and manually-curated proteome of model necrotroph Parastagonospora nodorum Sn15 reveals a genome-wide trove of candidate effector homologs, and redundancy of virulence-related functions within an accessory chromosome.</title>
        <authorList>
            <person name="Bertazzoni S."/>
            <person name="Jones D.A.B."/>
            <person name="Phan H.T."/>
            <person name="Tan K.-C."/>
            <person name="Hane J.K."/>
        </authorList>
    </citation>
    <scope>NUCLEOTIDE SEQUENCE [LARGE SCALE GENOMIC DNA]</scope>
    <source>
        <strain evidence="4">SN15 / ATCC MYA-4574 / FGSC 10173)</strain>
    </source>
</reference>
<feature type="chain" id="PRO_5034448368" evidence="2">
    <location>
        <begin position="21"/>
        <end position="242"/>
    </location>
</feature>
<feature type="region of interest" description="Disordered" evidence="1">
    <location>
        <begin position="191"/>
        <end position="216"/>
    </location>
</feature>
<evidence type="ECO:0000256" key="1">
    <source>
        <dbReference type="SAM" id="MobiDB-lite"/>
    </source>
</evidence>
<evidence type="ECO:0000256" key="2">
    <source>
        <dbReference type="SAM" id="SignalP"/>
    </source>
</evidence>
<keyword evidence="2" id="KW-0732">Signal</keyword>
<dbReference type="VEuPathDB" id="FungiDB:JI435_101480"/>
<evidence type="ECO:0000313" key="4">
    <source>
        <dbReference type="Proteomes" id="UP000663193"/>
    </source>
</evidence>
<feature type="compositionally biased region" description="Low complexity" evidence="1">
    <location>
        <begin position="196"/>
        <end position="211"/>
    </location>
</feature>
<sequence length="242" mass="25720">MHSSNIIVAMLLAFATTSYASPEPTFHIIEVRKERNGTESRGSRESVRSQCAQIRKLTALTTLASNQTKLDTLVSSGEMSEKKAGQVKAKASIATTKLQALTANSTVAAQCATINAERKMKQNCRQMKRWEKLTNLASNATALDAFAAQKNMNATKLAALKATLQKVETRLQEMQANTTLMAFCGQTKQATGRPESANGTASSGAANASGAPLQASTNDAGASNAVSYVFVPIIVSLFVMLL</sequence>
<dbReference type="AlphaFoldDB" id="A0A7U2I4S0"/>
<dbReference type="OrthoDB" id="5243723at2759"/>
<keyword evidence="4" id="KW-1185">Reference proteome</keyword>